<accession>H9M868</accession>
<keyword evidence="1" id="KW-0496">Mitochondrion</keyword>
<gene>
    <name evidence="1" type="primary">ORF106_2</name>
    <name evidence="1" type="ORF">HusqMp88</name>
</gene>
<dbReference type="AlphaFoldDB" id="H9M868"/>
<reference evidence="1" key="1">
    <citation type="journal article" date="2012" name="PLoS ONE">
        <title>The Mitochondrial Genome of the Lycophyte Huperzia squarrosa: The Most Archaic Form in Vascular Plants.</title>
        <authorList>
            <person name="Liu Y."/>
            <person name="Wang B."/>
            <person name="Cui P."/>
            <person name="Li L."/>
            <person name="Xue J.Y."/>
            <person name="Yu J."/>
            <person name="Qiu Y.L."/>
        </authorList>
    </citation>
    <scope>NUCLEOTIDE SEQUENCE</scope>
</reference>
<dbReference type="EMBL" id="JQ002659">
    <property type="protein sequence ID" value="AEV55775.1"/>
    <property type="molecule type" value="Genomic_DNA"/>
</dbReference>
<sequence length="106" mass="11587">MYFIPFWMTNEFVSGGAAKSNTFFATSPAAAISWKIISIAGDNRGEVVISSYEGVGAAASVNSTQAISQISSVHRDIFPHSCLEDLFWINSQRKSPIQRVSDQLVE</sequence>
<organism evidence="1">
    <name type="scientific">Phlegmariurus squarrosus</name>
    <name type="common">Rock tassel fern</name>
    <name type="synonym">Lycopodium squarrosum</name>
    <dbReference type="NCBI Taxonomy" id="73615"/>
    <lineage>
        <taxon>Eukaryota</taxon>
        <taxon>Viridiplantae</taxon>
        <taxon>Streptophyta</taxon>
        <taxon>Embryophyta</taxon>
        <taxon>Tracheophyta</taxon>
        <taxon>Lycopodiopsida</taxon>
        <taxon>Lycopodiales</taxon>
        <taxon>Lycopodiaceae</taxon>
        <taxon>Huperzioideae</taxon>
        <taxon>Phlegmariurus</taxon>
    </lineage>
</organism>
<geneLocation type="mitochondrion" evidence="1"/>
<protein>
    <submittedName>
        <fullName evidence="1">Uncharacterized protein</fullName>
    </submittedName>
</protein>
<dbReference type="RefSeq" id="YP_006234328.1">
    <property type="nucleotide sequence ID" value="NC_017755.1"/>
</dbReference>
<name>H9M868_PHLSQ</name>
<evidence type="ECO:0000313" key="1">
    <source>
        <dbReference type="EMBL" id="AEV55775.1"/>
    </source>
</evidence>
<dbReference type="GeneID" id="12354500"/>
<proteinExistence type="predicted"/>